<dbReference type="AlphaFoldDB" id="A0A368BQ04"/>
<dbReference type="PANTHER" id="PTHR12286">
    <property type="entry name" value="SACCHAROPINE DEHYDROGENASE-LIKE OXIDOREDUCTASE"/>
    <property type="match status" value="1"/>
</dbReference>
<gene>
    <name evidence="2" type="ORF">DBW97_01185</name>
</gene>
<dbReference type="Proteomes" id="UP000252147">
    <property type="component" value="Unassembled WGS sequence"/>
</dbReference>
<sequence>MSNKAYDYLIFGASGFTGRLVAEYFQNEYCKELNWAVAGRNKSKLEQVSAEMKIEAPIEVLDSSDLASIHDAISKTNVLITAVGPYQLYGSDIVKKCAELGVHYVDLSGEPGWMHYMQEHQSVAKESGARIVHSCGFDSIPSDLGVFLLQQKAMEKYGSPFSTVKCGVRSMVGEFSGGTAASLNATLQSIRKDPNMISILMNPFSLAEGFEGPTQPDGNAVVYDEDFKQWMAPFIMAPINTKNVHRSNKLLSHLYGKDLIYSEMMMAGDGDKGKETADFIASVNPLMGENVPKPGEGPSKESREAGSYDMVFLGVDGENKMQVAVKGNLDPGYGSTSKMIAESGICLLEDCVDLPGGIYTTAPAMGNQLISRLETHDIMHFSEEKI</sequence>
<dbReference type="InterPro" id="IPR051276">
    <property type="entry name" value="Saccharopine_DH-like_oxidrdct"/>
</dbReference>
<name>A0A368BQ04_9GAMM</name>
<dbReference type="PANTHER" id="PTHR12286:SF5">
    <property type="entry name" value="SACCHAROPINE DEHYDROGENASE-LIKE OXIDOREDUCTASE"/>
    <property type="match status" value="1"/>
</dbReference>
<dbReference type="GO" id="GO:0009247">
    <property type="term" value="P:glycolipid biosynthetic process"/>
    <property type="evidence" value="ECO:0007669"/>
    <property type="project" value="TreeGrafter"/>
</dbReference>
<dbReference type="Gene3D" id="3.40.50.720">
    <property type="entry name" value="NAD(P)-binding Rossmann-like Domain"/>
    <property type="match status" value="1"/>
</dbReference>
<feature type="domain" description="Saccharopine dehydrogenase NADP binding" evidence="1">
    <location>
        <begin position="9"/>
        <end position="130"/>
    </location>
</feature>
<dbReference type="EMBL" id="QOPD01000001">
    <property type="protein sequence ID" value="RCL39373.1"/>
    <property type="molecule type" value="Genomic_DNA"/>
</dbReference>
<protein>
    <submittedName>
        <fullName evidence="2">Saccharopine dehydrogenase</fullName>
    </submittedName>
</protein>
<dbReference type="Pfam" id="PF03435">
    <property type="entry name" value="Sacchrp_dh_NADP"/>
    <property type="match status" value="1"/>
</dbReference>
<comment type="caution">
    <text evidence="2">The sequence shown here is derived from an EMBL/GenBank/DDBJ whole genome shotgun (WGS) entry which is preliminary data.</text>
</comment>
<dbReference type="InterPro" id="IPR036291">
    <property type="entry name" value="NAD(P)-bd_dom_sf"/>
</dbReference>
<reference evidence="2 3" key="1">
    <citation type="journal article" date="2018" name="Microbiome">
        <title>Fine metagenomic profile of the Mediterranean stratified and mixed water columns revealed by assembly and recruitment.</title>
        <authorList>
            <person name="Haro-Moreno J.M."/>
            <person name="Lopez-Perez M."/>
            <person name="De La Torre J.R."/>
            <person name="Picazo A."/>
            <person name="Camacho A."/>
            <person name="Rodriguez-Valera F."/>
        </authorList>
    </citation>
    <scope>NUCLEOTIDE SEQUENCE [LARGE SCALE GENOMIC DNA]</scope>
    <source>
        <strain evidence="2">MED-G83</strain>
    </source>
</reference>
<accession>A0A368BQ04</accession>
<dbReference type="InterPro" id="IPR005097">
    <property type="entry name" value="Sacchrp_dh_NADP-bd"/>
</dbReference>
<dbReference type="SUPFAM" id="SSF51735">
    <property type="entry name" value="NAD(P)-binding Rossmann-fold domains"/>
    <property type="match status" value="1"/>
</dbReference>
<evidence type="ECO:0000259" key="1">
    <source>
        <dbReference type="Pfam" id="PF03435"/>
    </source>
</evidence>
<evidence type="ECO:0000313" key="2">
    <source>
        <dbReference type="EMBL" id="RCL39373.1"/>
    </source>
</evidence>
<evidence type="ECO:0000313" key="3">
    <source>
        <dbReference type="Proteomes" id="UP000252147"/>
    </source>
</evidence>
<proteinExistence type="predicted"/>
<dbReference type="GO" id="GO:0005886">
    <property type="term" value="C:plasma membrane"/>
    <property type="evidence" value="ECO:0007669"/>
    <property type="project" value="TreeGrafter"/>
</dbReference>
<organism evidence="2 3">
    <name type="scientific">SAR86 cluster bacterium</name>
    <dbReference type="NCBI Taxonomy" id="2030880"/>
    <lineage>
        <taxon>Bacteria</taxon>
        <taxon>Pseudomonadati</taxon>
        <taxon>Pseudomonadota</taxon>
        <taxon>Gammaproteobacteria</taxon>
        <taxon>SAR86 cluster</taxon>
    </lineage>
</organism>